<dbReference type="GeneID" id="9807202"/>
<protein>
    <submittedName>
        <fullName evidence="1">Uncharacterized protein</fullName>
    </submittedName>
</protein>
<accession>E3MDD3</accession>
<evidence type="ECO:0000313" key="1">
    <source>
        <dbReference type="EMBL" id="EFO99201.1"/>
    </source>
</evidence>
<dbReference type="KEGG" id="crq:GCK72_008000"/>
<dbReference type="HOGENOM" id="CLU_042576_3_1_1"/>
<dbReference type="InterPro" id="IPR021942">
    <property type="entry name" value="DUF3557"/>
</dbReference>
<name>E3MDD3_CAERE</name>
<proteinExistence type="predicted"/>
<dbReference type="RefSeq" id="XP_003105793.2">
    <property type="nucleotide sequence ID" value="XM_003105745.2"/>
</dbReference>
<dbReference type="PANTHER" id="PTHR31379:SF1">
    <property type="entry name" value="F-BOX C PROTEIN-RELATED"/>
    <property type="match status" value="1"/>
</dbReference>
<evidence type="ECO:0000313" key="2">
    <source>
        <dbReference type="Proteomes" id="UP000008281"/>
    </source>
</evidence>
<reference evidence="1" key="1">
    <citation type="submission" date="2007-07" db="EMBL/GenBank/DDBJ databases">
        <title>PCAP assembly of the Caenorhabditis remanei genome.</title>
        <authorList>
            <consortium name="The Caenorhabditis remanei Sequencing Consortium"/>
            <person name="Wilson R.K."/>
        </authorList>
    </citation>
    <scope>NUCLEOTIDE SEQUENCE [LARGE SCALE GENOMIC DNA]</scope>
    <source>
        <strain evidence="1">PB4641</strain>
    </source>
</reference>
<organism evidence="2">
    <name type="scientific">Caenorhabditis remanei</name>
    <name type="common">Caenorhabditis vulgaris</name>
    <dbReference type="NCBI Taxonomy" id="31234"/>
    <lineage>
        <taxon>Eukaryota</taxon>
        <taxon>Metazoa</taxon>
        <taxon>Ecdysozoa</taxon>
        <taxon>Nematoda</taxon>
        <taxon>Chromadorea</taxon>
        <taxon>Rhabditida</taxon>
        <taxon>Rhabditina</taxon>
        <taxon>Rhabditomorpha</taxon>
        <taxon>Rhabditoidea</taxon>
        <taxon>Rhabditidae</taxon>
        <taxon>Peloderinae</taxon>
        <taxon>Caenorhabditis</taxon>
    </lineage>
</organism>
<gene>
    <name evidence="1" type="ORF">CRE_17884</name>
</gene>
<dbReference type="EMBL" id="DS268437">
    <property type="protein sequence ID" value="EFO99201.1"/>
    <property type="molecule type" value="Genomic_DNA"/>
</dbReference>
<dbReference type="PANTHER" id="PTHR31379">
    <property type="entry name" value="F-BOX C PROTEIN-RELATED-RELATED"/>
    <property type="match status" value="1"/>
</dbReference>
<sequence>MVASTPLFLGLHRVSELFAQSNGDVQMVSRPRLLPYLPHYLILSLFLPQITAMPPPISYPALKLVLEYLEVKKRYHITSRNSALQKIDKTIPLRVKYLRIWNGCVSLEELHELFHEAKEQLVKKYLEGRPNIHVDRAKFLYMKSYEQVPLKLNLIINTLVTMGCSDFRNFLPMIDSRSFPLKKLKLIQEESIDADHPIIHTTADVIFQFNGENELIKGIEKLQREKLTIQNIGYKNVDAVKIIKDWIKNGRKIGTEYLLCFTFHYWIRWVLIDLEKEFDEFQNDLEGINVQFLAREPRFSIPINSTSKIIIYGTEIQSKDDTVYQLVLKVDSTDE</sequence>
<keyword evidence="2" id="KW-1185">Reference proteome</keyword>
<dbReference type="AlphaFoldDB" id="E3MDD3"/>
<dbReference type="Proteomes" id="UP000008281">
    <property type="component" value="Unassembled WGS sequence"/>
</dbReference>
<dbReference type="CTD" id="9807202"/>
<dbReference type="Pfam" id="PF12078">
    <property type="entry name" value="DUF3557"/>
    <property type="match status" value="1"/>
</dbReference>
<dbReference type="InParanoid" id="E3MDD3"/>